<dbReference type="GO" id="GO:0006020">
    <property type="term" value="P:inositol metabolic process"/>
    <property type="evidence" value="ECO:0007669"/>
    <property type="project" value="TreeGrafter"/>
</dbReference>
<evidence type="ECO:0000256" key="1">
    <source>
        <dbReference type="ARBA" id="ARBA00001946"/>
    </source>
</evidence>
<gene>
    <name evidence="6" type="ORF">FJZ47_10585</name>
</gene>
<name>A0A938B2H9_UNCTE</name>
<keyword evidence="4 5" id="KW-0460">Magnesium</keyword>
<dbReference type="SUPFAM" id="SSF56655">
    <property type="entry name" value="Carbohydrate phosphatase"/>
    <property type="match status" value="1"/>
</dbReference>
<dbReference type="PROSITE" id="PS00629">
    <property type="entry name" value="IMP_1"/>
    <property type="match status" value="1"/>
</dbReference>
<comment type="cofactor">
    <cofactor evidence="1 5">
        <name>Mg(2+)</name>
        <dbReference type="ChEBI" id="CHEBI:18420"/>
    </cofactor>
</comment>
<feature type="binding site" evidence="5">
    <location>
        <position position="82"/>
    </location>
    <ligand>
        <name>Mg(2+)</name>
        <dbReference type="ChEBI" id="CHEBI:18420"/>
        <label>1</label>
        <note>catalytic</note>
    </ligand>
</feature>
<dbReference type="InterPro" id="IPR000760">
    <property type="entry name" value="Inositol_monophosphatase-like"/>
</dbReference>
<comment type="caution">
    <text evidence="6">The sequence shown here is derived from an EMBL/GenBank/DDBJ whole genome shotgun (WGS) entry which is preliminary data.</text>
</comment>
<dbReference type="EMBL" id="VGLS01000282">
    <property type="protein sequence ID" value="MBM3224236.1"/>
    <property type="molecule type" value="Genomic_DNA"/>
</dbReference>
<dbReference type="FunFam" id="3.30.540.10:FF:000003">
    <property type="entry name" value="Inositol-1-monophosphatase"/>
    <property type="match status" value="1"/>
</dbReference>
<evidence type="ECO:0000256" key="4">
    <source>
        <dbReference type="ARBA" id="ARBA00022842"/>
    </source>
</evidence>
<dbReference type="InterPro" id="IPR020583">
    <property type="entry name" value="Inositol_monoP_metal-BS"/>
</dbReference>
<evidence type="ECO:0000256" key="2">
    <source>
        <dbReference type="ARBA" id="ARBA00022723"/>
    </source>
</evidence>
<sequence length="326" mass="35835">MMTQERDRMAADRHLLVEAEAVCVQAVRQAGAVLMEYFRQPLAVEFKEKGQQSPVTEADRRSEDLLRTALSQAFPTHGIIGEEAEDTMNPGAEYTWFLDPLDGTTNFTAGLPAFAISMGLCYRGVPVLGVIAVPWEGPSGTIFRAHQGGGAYCNDVAMQVAAADIPAGTRLTSMPFWALWQYRVQRRARILQTNGRAAGSIAYELAYAARGTFQWSIISGARLWDMVAGAVLVQEAGGMVLFSNGAVRGWSAWEAFIAQALKTSFGQDQAALRKLFIYMLAGNAQLVQQRASQVTLRRPSRWGKVQRRVRQAWRTVTGKTQKGKAS</sequence>
<accession>A0A938B2H9</accession>
<feature type="binding site" evidence="5">
    <location>
        <position position="225"/>
    </location>
    <ligand>
        <name>Mg(2+)</name>
        <dbReference type="ChEBI" id="CHEBI:18420"/>
        <label>1</label>
        <note>catalytic</note>
    </ligand>
</feature>
<protein>
    <submittedName>
        <fullName evidence="6">Inositol monophosphatase</fullName>
    </submittedName>
</protein>
<dbReference type="Proteomes" id="UP000712673">
    <property type="component" value="Unassembled WGS sequence"/>
</dbReference>
<keyword evidence="3" id="KW-0378">Hydrolase</keyword>
<dbReference type="Gene3D" id="3.30.540.10">
    <property type="entry name" value="Fructose-1,6-Bisphosphatase, subunit A, domain 1"/>
    <property type="match status" value="1"/>
</dbReference>
<keyword evidence="2 5" id="KW-0479">Metal-binding</keyword>
<proteinExistence type="predicted"/>
<organism evidence="6 7">
    <name type="scientific">Tectimicrobiota bacterium</name>
    <dbReference type="NCBI Taxonomy" id="2528274"/>
    <lineage>
        <taxon>Bacteria</taxon>
        <taxon>Pseudomonadati</taxon>
        <taxon>Nitrospinota/Tectimicrobiota group</taxon>
        <taxon>Candidatus Tectimicrobiota</taxon>
    </lineage>
</organism>
<evidence type="ECO:0000313" key="6">
    <source>
        <dbReference type="EMBL" id="MBM3224236.1"/>
    </source>
</evidence>
<dbReference type="Gene3D" id="3.40.190.80">
    <property type="match status" value="1"/>
</dbReference>
<dbReference type="PANTHER" id="PTHR20854:SF4">
    <property type="entry name" value="INOSITOL-1-MONOPHOSPHATASE-RELATED"/>
    <property type="match status" value="1"/>
</dbReference>
<dbReference type="GO" id="GO:0008934">
    <property type="term" value="F:inositol monophosphate 1-phosphatase activity"/>
    <property type="evidence" value="ECO:0007669"/>
    <property type="project" value="TreeGrafter"/>
</dbReference>
<feature type="binding site" evidence="5">
    <location>
        <position position="99"/>
    </location>
    <ligand>
        <name>Mg(2+)</name>
        <dbReference type="ChEBI" id="CHEBI:18420"/>
        <label>1</label>
        <note>catalytic</note>
    </ligand>
</feature>
<evidence type="ECO:0000256" key="5">
    <source>
        <dbReference type="PIRSR" id="PIRSR600760-2"/>
    </source>
</evidence>
<dbReference type="GO" id="GO:0046872">
    <property type="term" value="F:metal ion binding"/>
    <property type="evidence" value="ECO:0007669"/>
    <property type="project" value="UniProtKB-KW"/>
</dbReference>
<dbReference type="PRINTS" id="PR00377">
    <property type="entry name" value="IMPHPHTASES"/>
</dbReference>
<feature type="binding site" evidence="5">
    <location>
        <position position="102"/>
    </location>
    <ligand>
        <name>Mg(2+)</name>
        <dbReference type="ChEBI" id="CHEBI:18420"/>
        <label>1</label>
        <note>catalytic</note>
    </ligand>
</feature>
<dbReference type="AlphaFoldDB" id="A0A938B2H9"/>
<feature type="binding site" evidence="5">
    <location>
        <position position="101"/>
    </location>
    <ligand>
        <name>Mg(2+)</name>
        <dbReference type="ChEBI" id="CHEBI:18420"/>
        <label>1</label>
        <note>catalytic</note>
    </ligand>
</feature>
<dbReference type="Pfam" id="PF00459">
    <property type="entry name" value="Inositol_P"/>
    <property type="match status" value="1"/>
</dbReference>
<reference evidence="6" key="1">
    <citation type="submission" date="2019-03" db="EMBL/GenBank/DDBJ databases">
        <title>Lake Tanganyika Metagenome-Assembled Genomes (MAGs).</title>
        <authorList>
            <person name="Tran P."/>
        </authorList>
    </citation>
    <scope>NUCLEOTIDE SEQUENCE</scope>
    <source>
        <strain evidence="6">K_DeepCast_65m_m2_066</strain>
    </source>
</reference>
<dbReference type="PANTHER" id="PTHR20854">
    <property type="entry name" value="INOSITOL MONOPHOSPHATASE"/>
    <property type="match status" value="1"/>
</dbReference>
<evidence type="ECO:0000313" key="7">
    <source>
        <dbReference type="Proteomes" id="UP000712673"/>
    </source>
</evidence>
<evidence type="ECO:0000256" key="3">
    <source>
        <dbReference type="ARBA" id="ARBA00022801"/>
    </source>
</evidence>
<dbReference type="CDD" id="cd01637">
    <property type="entry name" value="IMPase_like"/>
    <property type="match status" value="1"/>
</dbReference>
<dbReference type="GO" id="GO:0007165">
    <property type="term" value="P:signal transduction"/>
    <property type="evidence" value="ECO:0007669"/>
    <property type="project" value="TreeGrafter"/>
</dbReference>